<comment type="subcellular location">
    <subcellularLocation>
        <location evidence="1">Cytoplasm</location>
    </subcellularLocation>
</comment>
<dbReference type="Gene3D" id="3.30.1520.10">
    <property type="entry name" value="Phox-like domain"/>
    <property type="match status" value="1"/>
</dbReference>
<evidence type="ECO:0000256" key="2">
    <source>
        <dbReference type="ARBA" id="ARBA00022490"/>
    </source>
</evidence>
<dbReference type="InterPro" id="IPR001683">
    <property type="entry name" value="PX_dom"/>
</dbReference>
<evidence type="ECO:0000256" key="1">
    <source>
        <dbReference type="ARBA" id="ARBA00004496"/>
    </source>
</evidence>
<dbReference type="GO" id="GO:0006622">
    <property type="term" value="P:protein targeting to lysosome"/>
    <property type="evidence" value="ECO:0007669"/>
    <property type="project" value="TreeGrafter"/>
</dbReference>
<name>A0AAD8E5N8_DIPPU</name>
<feature type="region of interest" description="Disordered" evidence="3">
    <location>
        <begin position="29"/>
        <end position="53"/>
    </location>
</feature>
<keyword evidence="6" id="KW-1185">Reference proteome</keyword>
<dbReference type="GO" id="GO:0035091">
    <property type="term" value="F:phosphatidylinositol binding"/>
    <property type="evidence" value="ECO:0007669"/>
    <property type="project" value="InterPro"/>
</dbReference>
<evidence type="ECO:0000259" key="4">
    <source>
        <dbReference type="PROSITE" id="PS50195"/>
    </source>
</evidence>
<dbReference type="GO" id="GO:0005770">
    <property type="term" value="C:late endosome"/>
    <property type="evidence" value="ECO:0007669"/>
    <property type="project" value="TreeGrafter"/>
</dbReference>
<dbReference type="InterPro" id="IPR051837">
    <property type="entry name" value="SortingNexin/PXDomain-PKLike"/>
</dbReference>
<dbReference type="AlphaFoldDB" id="A0AAD8E5N8"/>
<feature type="compositionally biased region" description="Polar residues" evidence="3">
    <location>
        <begin position="35"/>
        <end position="53"/>
    </location>
</feature>
<proteinExistence type="predicted"/>
<dbReference type="PROSITE" id="PS50195">
    <property type="entry name" value="PX"/>
    <property type="match status" value="1"/>
</dbReference>
<accession>A0AAD8E5N8</accession>
<evidence type="ECO:0000313" key="5">
    <source>
        <dbReference type="EMBL" id="KAJ9577766.1"/>
    </source>
</evidence>
<dbReference type="GO" id="GO:0008333">
    <property type="term" value="P:endosome to lysosome transport"/>
    <property type="evidence" value="ECO:0007669"/>
    <property type="project" value="TreeGrafter"/>
</dbReference>
<dbReference type="EMBL" id="JASPKZ010009348">
    <property type="protein sequence ID" value="KAJ9577766.1"/>
    <property type="molecule type" value="Genomic_DNA"/>
</dbReference>
<dbReference type="Pfam" id="PF00787">
    <property type="entry name" value="PX"/>
    <property type="match status" value="1"/>
</dbReference>
<dbReference type="GO" id="GO:0045022">
    <property type="term" value="P:early endosome to late endosome transport"/>
    <property type="evidence" value="ECO:0007669"/>
    <property type="project" value="TreeGrafter"/>
</dbReference>
<dbReference type="PANTHER" id="PTHR22999:SF23">
    <property type="entry name" value="SORTING NEXIN-16"/>
    <property type="match status" value="1"/>
</dbReference>
<feature type="non-terminal residue" evidence="5">
    <location>
        <position position="1"/>
    </location>
</feature>
<feature type="domain" description="PX" evidence="4">
    <location>
        <begin position="74"/>
        <end position="188"/>
    </location>
</feature>
<reference evidence="5" key="1">
    <citation type="journal article" date="2023" name="IScience">
        <title>Live-bearing cockroach genome reveals convergent evolutionary mechanisms linked to viviparity in insects and beyond.</title>
        <authorList>
            <person name="Fouks B."/>
            <person name="Harrison M.C."/>
            <person name="Mikhailova A.A."/>
            <person name="Marchal E."/>
            <person name="English S."/>
            <person name="Carruthers M."/>
            <person name="Jennings E.C."/>
            <person name="Chiamaka E.L."/>
            <person name="Frigard R.A."/>
            <person name="Pippel M."/>
            <person name="Attardo G.M."/>
            <person name="Benoit J.B."/>
            <person name="Bornberg-Bauer E."/>
            <person name="Tobe S.S."/>
        </authorList>
    </citation>
    <scope>NUCLEOTIDE SEQUENCE</scope>
    <source>
        <strain evidence="5">Stay&amp;Tobe</strain>
    </source>
</reference>
<dbReference type="GO" id="GO:0005769">
    <property type="term" value="C:early endosome"/>
    <property type="evidence" value="ECO:0007669"/>
    <property type="project" value="TreeGrafter"/>
</dbReference>
<evidence type="ECO:0000256" key="3">
    <source>
        <dbReference type="SAM" id="MobiDB-lite"/>
    </source>
</evidence>
<dbReference type="SMART" id="SM00312">
    <property type="entry name" value="PX"/>
    <property type="match status" value="1"/>
</dbReference>
<comment type="caution">
    <text evidence="5">The sequence shown here is derived from an EMBL/GenBank/DDBJ whole genome shotgun (WGS) entry which is preliminary data.</text>
</comment>
<dbReference type="Proteomes" id="UP001233999">
    <property type="component" value="Unassembled WGS sequence"/>
</dbReference>
<keyword evidence="2" id="KW-0963">Cytoplasm</keyword>
<dbReference type="PANTHER" id="PTHR22999">
    <property type="entry name" value="PX SERINE/THREONINE KINASE PXK"/>
    <property type="match status" value="1"/>
</dbReference>
<organism evidence="5 6">
    <name type="scientific">Diploptera punctata</name>
    <name type="common">Pacific beetle cockroach</name>
    <dbReference type="NCBI Taxonomy" id="6984"/>
    <lineage>
        <taxon>Eukaryota</taxon>
        <taxon>Metazoa</taxon>
        <taxon>Ecdysozoa</taxon>
        <taxon>Arthropoda</taxon>
        <taxon>Hexapoda</taxon>
        <taxon>Insecta</taxon>
        <taxon>Pterygota</taxon>
        <taxon>Neoptera</taxon>
        <taxon>Polyneoptera</taxon>
        <taxon>Dictyoptera</taxon>
        <taxon>Blattodea</taxon>
        <taxon>Blaberoidea</taxon>
        <taxon>Blaberidae</taxon>
        <taxon>Diplopterinae</taxon>
        <taxon>Diploptera</taxon>
    </lineage>
</organism>
<evidence type="ECO:0000313" key="6">
    <source>
        <dbReference type="Proteomes" id="UP001233999"/>
    </source>
</evidence>
<protein>
    <recommendedName>
        <fullName evidence="4">PX domain-containing protein</fullName>
    </recommendedName>
</protein>
<sequence>MTDDSTCVSEVTSAISRIRMQSNVINSSAVSSNNEQISTPQSASTPVRESSDAPITNSFRLKDIVPPPASSTNNTRFKIPIIGYEIMEERARFTVYKLRIENNSSGDCWFVFRRYTDFVRLFSKLKNDFPNIKLTLPRKRWFGDNFDPDFLEERIHGLQCFVNTILENPHLCASASVQDFFCLTEPPSYTESLEESRAIFETLEETIYHLRCQLKEKDLEINKLKACLTTEMKKKEKFSQLIKESPKECPNCGREILNLSSPSSDSSITLKEVIEDAS</sequence>
<dbReference type="SUPFAM" id="SSF64268">
    <property type="entry name" value="PX domain"/>
    <property type="match status" value="1"/>
</dbReference>
<gene>
    <name evidence="5" type="ORF">L9F63_005686</name>
</gene>
<reference evidence="5" key="2">
    <citation type="submission" date="2023-05" db="EMBL/GenBank/DDBJ databases">
        <authorList>
            <person name="Fouks B."/>
        </authorList>
    </citation>
    <scope>NUCLEOTIDE SEQUENCE</scope>
    <source>
        <strain evidence="5">Stay&amp;Tobe</strain>
        <tissue evidence="5">Testes</tissue>
    </source>
</reference>
<dbReference type="InterPro" id="IPR036871">
    <property type="entry name" value="PX_dom_sf"/>
</dbReference>